<evidence type="ECO:0000256" key="4">
    <source>
        <dbReference type="SAM" id="MobiDB-lite"/>
    </source>
</evidence>
<name>A0ABS5DKA9_9PSEU</name>
<feature type="domain" description="DNA methylase N-4/N-6" evidence="5">
    <location>
        <begin position="23"/>
        <end position="164"/>
    </location>
</feature>
<evidence type="ECO:0000313" key="6">
    <source>
        <dbReference type="EMBL" id="MBQ0926719.1"/>
    </source>
</evidence>
<proteinExistence type="inferred from homology"/>
<evidence type="ECO:0000256" key="2">
    <source>
        <dbReference type="ARBA" id="ARBA00022679"/>
    </source>
</evidence>
<keyword evidence="7" id="KW-1185">Reference proteome</keyword>
<dbReference type="EMBL" id="JAGPXE010000010">
    <property type="protein sequence ID" value="MBQ0926719.1"/>
    <property type="molecule type" value="Genomic_DNA"/>
</dbReference>
<evidence type="ECO:0000256" key="1">
    <source>
        <dbReference type="ARBA" id="ARBA00022603"/>
    </source>
</evidence>
<dbReference type="Pfam" id="PF01555">
    <property type="entry name" value="N6_N4_Mtase"/>
    <property type="match status" value="1"/>
</dbReference>
<organism evidence="6 7">
    <name type="scientific">Saccharopolyspora endophytica</name>
    <dbReference type="NCBI Taxonomy" id="543886"/>
    <lineage>
        <taxon>Bacteria</taxon>
        <taxon>Bacillati</taxon>
        <taxon>Actinomycetota</taxon>
        <taxon>Actinomycetes</taxon>
        <taxon>Pseudonocardiales</taxon>
        <taxon>Pseudonocardiaceae</taxon>
        <taxon>Saccharopolyspora</taxon>
    </lineage>
</organism>
<sequence length="182" mass="20332">MTGRGPVVIRGDARTLPLPDESVNLVCTSPPYWGLRSYQDAGEHDAGQIGTEATAADYLDALVACMRECCRVLAPDGSLWVNLGDTYAGTRSLCGLPWRFALRCCDDLGLLLRAEVIWSKTNGLPESVTDRVRRNHETWIHFTRSDRYFNGDQAFSRRIQHPGTGKHEQRAAWTAENSLPNR</sequence>
<evidence type="ECO:0000259" key="5">
    <source>
        <dbReference type="Pfam" id="PF01555"/>
    </source>
</evidence>
<dbReference type="Proteomes" id="UP000674084">
    <property type="component" value="Unassembled WGS sequence"/>
</dbReference>
<dbReference type="SUPFAM" id="SSF53335">
    <property type="entry name" value="S-adenosyl-L-methionine-dependent methyltransferases"/>
    <property type="match status" value="1"/>
</dbReference>
<feature type="region of interest" description="Disordered" evidence="4">
    <location>
        <begin position="162"/>
        <end position="182"/>
    </location>
</feature>
<comment type="caution">
    <text evidence="6">The sequence shown here is derived from an EMBL/GenBank/DDBJ whole genome shotgun (WGS) entry which is preliminary data.</text>
</comment>
<dbReference type="InterPro" id="IPR001091">
    <property type="entry name" value="RM_Methyltransferase"/>
</dbReference>
<dbReference type="RefSeq" id="WP_210971857.1">
    <property type="nucleotide sequence ID" value="NZ_JAGPXE010000010.1"/>
</dbReference>
<reference evidence="6 7" key="1">
    <citation type="submission" date="2021-04" db="EMBL/GenBank/DDBJ databases">
        <title>Whole-genome sequencing of Saccharopolyspora endophytica KCTC 19397.</title>
        <authorList>
            <person name="Ay H."/>
            <person name="Saygin H."/>
            <person name="Sahin N."/>
        </authorList>
    </citation>
    <scope>NUCLEOTIDE SEQUENCE [LARGE SCALE GENOMIC DNA]</scope>
    <source>
        <strain evidence="6 7">KCTC 19397</strain>
    </source>
</reference>
<accession>A0ABS5DKA9</accession>
<keyword evidence="1" id="KW-0489">Methyltransferase</keyword>
<keyword evidence="2" id="KW-0808">Transferase</keyword>
<evidence type="ECO:0000313" key="7">
    <source>
        <dbReference type="Proteomes" id="UP000674084"/>
    </source>
</evidence>
<dbReference type="InterPro" id="IPR002941">
    <property type="entry name" value="DNA_methylase_N4/N6"/>
</dbReference>
<dbReference type="Gene3D" id="3.40.50.150">
    <property type="entry name" value="Vaccinia Virus protein VP39"/>
    <property type="match status" value="1"/>
</dbReference>
<protein>
    <recommendedName>
        <fullName evidence="3">Methyltransferase</fullName>
        <ecNumber evidence="3">2.1.1.-</ecNumber>
    </recommendedName>
</protein>
<dbReference type="PRINTS" id="PR00508">
    <property type="entry name" value="S21N4MTFRASE"/>
</dbReference>
<dbReference type="InterPro" id="IPR029063">
    <property type="entry name" value="SAM-dependent_MTases_sf"/>
</dbReference>
<gene>
    <name evidence="6" type="ORF">KBO27_22450</name>
</gene>
<dbReference type="EC" id="2.1.1.-" evidence="3"/>
<evidence type="ECO:0000256" key="3">
    <source>
        <dbReference type="RuleBase" id="RU362026"/>
    </source>
</evidence>
<comment type="similarity">
    <text evidence="3">Belongs to the N(4)/N(6)-methyltransferase family.</text>
</comment>